<feature type="compositionally biased region" description="Low complexity" evidence="1">
    <location>
        <begin position="111"/>
        <end position="131"/>
    </location>
</feature>
<protein>
    <submittedName>
        <fullName evidence="2">Uncharacterized protein</fullName>
    </submittedName>
</protein>
<proteinExistence type="predicted"/>
<keyword evidence="3" id="KW-1185">Reference proteome</keyword>
<evidence type="ECO:0000256" key="1">
    <source>
        <dbReference type="SAM" id="MobiDB-lite"/>
    </source>
</evidence>
<evidence type="ECO:0000313" key="2">
    <source>
        <dbReference type="EMBL" id="KAH7060813.1"/>
    </source>
</evidence>
<name>A0ABQ8GMD1_9PEZI</name>
<organism evidence="2 3">
    <name type="scientific">Macrophomina phaseolina</name>
    <dbReference type="NCBI Taxonomy" id="35725"/>
    <lineage>
        <taxon>Eukaryota</taxon>
        <taxon>Fungi</taxon>
        <taxon>Dikarya</taxon>
        <taxon>Ascomycota</taxon>
        <taxon>Pezizomycotina</taxon>
        <taxon>Dothideomycetes</taxon>
        <taxon>Dothideomycetes incertae sedis</taxon>
        <taxon>Botryosphaeriales</taxon>
        <taxon>Botryosphaeriaceae</taxon>
        <taxon>Macrophomina</taxon>
    </lineage>
</organism>
<dbReference type="EMBL" id="JAGTJR010000005">
    <property type="protein sequence ID" value="KAH7060813.1"/>
    <property type="molecule type" value="Genomic_DNA"/>
</dbReference>
<gene>
    <name evidence="2" type="ORF">B0J12DRAFT_345183</name>
</gene>
<feature type="region of interest" description="Disordered" evidence="1">
    <location>
        <begin position="180"/>
        <end position="200"/>
    </location>
</feature>
<comment type="caution">
    <text evidence="2">The sequence shown here is derived from an EMBL/GenBank/DDBJ whole genome shotgun (WGS) entry which is preliminary data.</text>
</comment>
<dbReference type="Proteomes" id="UP000774617">
    <property type="component" value="Unassembled WGS sequence"/>
</dbReference>
<feature type="compositionally biased region" description="Basic residues" evidence="1">
    <location>
        <begin position="31"/>
        <end position="40"/>
    </location>
</feature>
<evidence type="ECO:0000313" key="3">
    <source>
        <dbReference type="Proteomes" id="UP000774617"/>
    </source>
</evidence>
<sequence>MWAVGTTAMEQPQKSGRRAESAGSRYPPSRGRPRRRHRHRQEGDAQHRVAHARALAPLTRSKQQSVGLTLSRAASQPGARRIARVAMRSTRLPLKHGHPIYDQAAPRALLSLRSPPASPPVTTTAIHTTRTTPEHRPPPSPHPPRPAQPSSTESAKGPPRPLLHGGERLVALPHLSCVSASRPLPFPLQGSSTRCRHHRA</sequence>
<feature type="compositionally biased region" description="Polar residues" evidence="1">
    <location>
        <begin position="60"/>
        <end position="74"/>
    </location>
</feature>
<feature type="region of interest" description="Disordered" evidence="1">
    <location>
        <begin position="111"/>
        <end position="167"/>
    </location>
</feature>
<feature type="compositionally biased region" description="Pro residues" evidence="1">
    <location>
        <begin position="138"/>
        <end position="147"/>
    </location>
</feature>
<reference evidence="2 3" key="1">
    <citation type="journal article" date="2021" name="Nat. Commun.">
        <title>Genetic determinants of endophytism in the Arabidopsis root mycobiome.</title>
        <authorList>
            <person name="Mesny F."/>
            <person name="Miyauchi S."/>
            <person name="Thiergart T."/>
            <person name="Pickel B."/>
            <person name="Atanasova L."/>
            <person name="Karlsson M."/>
            <person name="Huettel B."/>
            <person name="Barry K.W."/>
            <person name="Haridas S."/>
            <person name="Chen C."/>
            <person name="Bauer D."/>
            <person name="Andreopoulos W."/>
            <person name="Pangilinan J."/>
            <person name="LaButti K."/>
            <person name="Riley R."/>
            <person name="Lipzen A."/>
            <person name="Clum A."/>
            <person name="Drula E."/>
            <person name="Henrissat B."/>
            <person name="Kohler A."/>
            <person name="Grigoriev I.V."/>
            <person name="Martin F.M."/>
            <person name="Hacquard S."/>
        </authorList>
    </citation>
    <scope>NUCLEOTIDE SEQUENCE [LARGE SCALE GENOMIC DNA]</scope>
    <source>
        <strain evidence="2 3">MPI-SDFR-AT-0080</strain>
    </source>
</reference>
<feature type="region of interest" description="Disordered" evidence="1">
    <location>
        <begin position="1"/>
        <end position="81"/>
    </location>
</feature>
<accession>A0ABQ8GMD1</accession>